<keyword evidence="3" id="KW-1185">Reference proteome</keyword>
<sequence length="94" mass="10370">MAKSPLIVNESSNHSLPYPRNVQVSGRTSGGGNYLMRAAAYAKEHDERHVYVCVSPGEKQEAVTEAIKQQYLLMNTVGKTNFTITIVKEDACII</sequence>
<accession>A0A3T0IIN6</accession>
<evidence type="ECO:0000313" key="3">
    <source>
        <dbReference type="Proteomes" id="UP000290131"/>
    </source>
</evidence>
<evidence type="ECO:0000256" key="1">
    <source>
        <dbReference type="SAM" id="MobiDB-lite"/>
    </source>
</evidence>
<evidence type="ECO:0000313" key="2">
    <source>
        <dbReference type="EMBL" id="AZU99629.1"/>
    </source>
</evidence>
<protein>
    <submittedName>
        <fullName evidence="2">Uncharacterized protein</fullName>
    </submittedName>
</protein>
<proteinExistence type="predicted"/>
<name>A0A3T0IIN6_9CAUD</name>
<gene>
    <name evidence="2" type="ORF">SBP1_gp037</name>
</gene>
<dbReference type="EMBL" id="MK301608">
    <property type="protein sequence ID" value="AZU99629.1"/>
    <property type="molecule type" value="Genomic_DNA"/>
</dbReference>
<reference evidence="2" key="1">
    <citation type="submission" date="2018-12" db="EMBL/GenBank/DDBJ databases">
        <title>Characterization of a N4-like bacteriophage infecting a coral-derived Vibrio strain.</title>
        <authorList>
            <person name="Huang S."/>
        </authorList>
    </citation>
    <scope>NUCLEOTIDE SEQUENCE [LARGE SCALE GENOMIC DNA]</scope>
</reference>
<organism evidence="2">
    <name type="scientific">Vibrio virus vB_VspP_SBP1</name>
    <dbReference type="NCBI Taxonomy" id="2500581"/>
    <lineage>
        <taxon>Viruses</taxon>
        <taxon>Duplodnaviria</taxon>
        <taxon>Heunggongvirae</taxon>
        <taxon>Uroviricota</taxon>
        <taxon>Caudoviricetes</taxon>
        <taxon>Schitoviridae</taxon>
        <taxon>Electravirus</taxon>
        <taxon>Electravirus Sbp1</taxon>
    </lineage>
</organism>
<feature type="region of interest" description="Disordered" evidence="1">
    <location>
        <begin position="1"/>
        <end position="23"/>
    </location>
</feature>
<dbReference type="Proteomes" id="UP000290131">
    <property type="component" value="Segment"/>
</dbReference>